<organism evidence="4 5">
    <name type="scientific">Polarella glacialis</name>
    <name type="common">Dinoflagellate</name>
    <dbReference type="NCBI Taxonomy" id="89957"/>
    <lineage>
        <taxon>Eukaryota</taxon>
        <taxon>Sar</taxon>
        <taxon>Alveolata</taxon>
        <taxon>Dinophyceae</taxon>
        <taxon>Suessiales</taxon>
        <taxon>Suessiaceae</taxon>
        <taxon>Polarella</taxon>
    </lineage>
</organism>
<sequence>MAKSSDLPPSSSSAPELVVNNNNDNTNNNNNKLPRTPRGRTRGEVLPKGGESSRLTASPHFSMETPRGSRACSPDPGAAREPSSGQGSGGAAGVNIGTPQVEGSQPGADADLQYEWQFEILNNLPRDTALALVDHIRASENERATAARLAEELRRTNSELQTRLREKERLQRNQGGRRALPQGVIFCSLLLLLLALGLALGGHLERRQVLAKLDALRDFILSAEDEGDSTSIYDSGSGGNSRALSALEVEARNDDVRGRDLHQELVLKDGKVVRETTVREMMLRETTTREFDKAEQIKVIKAENLQMKLQLERLWIDIDSAVHKGEDQVCWKV</sequence>
<dbReference type="Proteomes" id="UP000654075">
    <property type="component" value="Unassembled WGS sequence"/>
</dbReference>
<reference evidence="4" key="1">
    <citation type="submission" date="2021-02" db="EMBL/GenBank/DDBJ databases">
        <authorList>
            <person name="Dougan E. K."/>
            <person name="Rhodes N."/>
            <person name="Thang M."/>
            <person name="Chan C."/>
        </authorList>
    </citation>
    <scope>NUCLEOTIDE SEQUENCE</scope>
</reference>
<dbReference type="AlphaFoldDB" id="A0A813H7D5"/>
<evidence type="ECO:0000256" key="2">
    <source>
        <dbReference type="SAM" id="MobiDB-lite"/>
    </source>
</evidence>
<protein>
    <submittedName>
        <fullName evidence="4">Uncharacterized protein</fullName>
    </submittedName>
</protein>
<dbReference type="OrthoDB" id="10657979at2759"/>
<feature type="transmembrane region" description="Helical" evidence="3">
    <location>
        <begin position="179"/>
        <end position="200"/>
    </location>
</feature>
<feature type="coiled-coil region" evidence="1">
    <location>
        <begin position="136"/>
        <end position="173"/>
    </location>
</feature>
<keyword evidence="5" id="KW-1185">Reference proteome</keyword>
<keyword evidence="1" id="KW-0175">Coiled coil</keyword>
<name>A0A813H7D5_POLGL</name>
<evidence type="ECO:0000256" key="3">
    <source>
        <dbReference type="SAM" id="Phobius"/>
    </source>
</evidence>
<evidence type="ECO:0000256" key="1">
    <source>
        <dbReference type="SAM" id="Coils"/>
    </source>
</evidence>
<keyword evidence="3" id="KW-0472">Membrane</keyword>
<accession>A0A813H7D5</accession>
<comment type="caution">
    <text evidence="4">The sequence shown here is derived from an EMBL/GenBank/DDBJ whole genome shotgun (WGS) entry which is preliminary data.</text>
</comment>
<feature type="compositionally biased region" description="Low complexity" evidence="2">
    <location>
        <begin position="1"/>
        <end position="31"/>
    </location>
</feature>
<feature type="region of interest" description="Disordered" evidence="2">
    <location>
        <begin position="1"/>
        <end position="107"/>
    </location>
</feature>
<gene>
    <name evidence="4" type="ORF">PGLA1383_LOCUS49447</name>
</gene>
<proteinExistence type="predicted"/>
<evidence type="ECO:0000313" key="5">
    <source>
        <dbReference type="Proteomes" id="UP000654075"/>
    </source>
</evidence>
<dbReference type="EMBL" id="CAJNNV010030812">
    <property type="protein sequence ID" value="CAE8633587.1"/>
    <property type="molecule type" value="Genomic_DNA"/>
</dbReference>
<evidence type="ECO:0000313" key="4">
    <source>
        <dbReference type="EMBL" id="CAE8633587.1"/>
    </source>
</evidence>
<keyword evidence="3" id="KW-1133">Transmembrane helix</keyword>
<keyword evidence="3" id="KW-0812">Transmembrane</keyword>